<feature type="transmembrane region" description="Helical" evidence="7">
    <location>
        <begin position="50"/>
        <end position="70"/>
    </location>
</feature>
<dbReference type="PANTHER" id="PTHR42810:SF2">
    <property type="entry name" value="PURINE PERMEASE C1399.01C-RELATED"/>
    <property type="match status" value="1"/>
</dbReference>
<dbReference type="PANTHER" id="PTHR42810">
    <property type="entry name" value="PURINE PERMEASE C1399.01C-RELATED"/>
    <property type="match status" value="1"/>
</dbReference>
<keyword evidence="9" id="KW-1185">Reference proteome</keyword>
<accession>A0A449BF37</accession>
<keyword evidence="5 7" id="KW-1133">Transmembrane helix</keyword>
<keyword evidence="4 7" id="KW-0812">Transmembrane</keyword>
<proteinExistence type="inferred from homology"/>
<protein>
    <submittedName>
        <fullName evidence="8">Uracil transporter</fullName>
    </submittedName>
</protein>
<dbReference type="STRING" id="1278311.GCA_000428705_00124"/>
<feature type="transmembrane region" description="Helical" evidence="7">
    <location>
        <begin position="138"/>
        <end position="156"/>
    </location>
</feature>
<dbReference type="Pfam" id="PF00860">
    <property type="entry name" value="Xan_ur_permease"/>
    <property type="match status" value="1"/>
</dbReference>
<evidence type="ECO:0000256" key="6">
    <source>
        <dbReference type="ARBA" id="ARBA00023136"/>
    </source>
</evidence>
<feature type="transmembrane region" description="Helical" evidence="7">
    <location>
        <begin position="218"/>
        <end position="236"/>
    </location>
</feature>
<feature type="transmembrane region" description="Helical" evidence="7">
    <location>
        <begin position="403"/>
        <end position="423"/>
    </location>
</feature>
<evidence type="ECO:0000256" key="5">
    <source>
        <dbReference type="ARBA" id="ARBA00022989"/>
    </source>
</evidence>
<feature type="transmembrane region" description="Helical" evidence="7">
    <location>
        <begin position="279"/>
        <end position="297"/>
    </location>
</feature>
<feature type="transmembrane region" description="Helical" evidence="7">
    <location>
        <begin position="21"/>
        <end position="44"/>
    </location>
</feature>
<organism evidence="8 9">
    <name type="scientific">Haploplasma axanthum</name>
    <name type="common">Acholeplasma axanthum</name>
    <dbReference type="NCBI Taxonomy" id="29552"/>
    <lineage>
        <taxon>Bacteria</taxon>
        <taxon>Bacillati</taxon>
        <taxon>Mycoplasmatota</taxon>
        <taxon>Mollicutes</taxon>
        <taxon>Acholeplasmatales</taxon>
        <taxon>Acholeplasmataceae</taxon>
        <taxon>Haploplasma</taxon>
    </lineage>
</organism>
<dbReference type="OrthoDB" id="9779092at2"/>
<evidence type="ECO:0000256" key="1">
    <source>
        <dbReference type="ARBA" id="ARBA00004141"/>
    </source>
</evidence>
<dbReference type="KEGG" id="aaxa:NCTC10138_01433"/>
<dbReference type="AlphaFoldDB" id="A0A449BF37"/>
<evidence type="ECO:0000313" key="9">
    <source>
        <dbReference type="Proteomes" id="UP000289841"/>
    </source>
</evidence>
<feature type="transmembrane region" description="Helical" evidence="7">
    <location>
        <begin position="191"/>
        <end position="211"/>
    </location>
</feature>
<reference evidence="8 9" key="1">
    <citation type="submission" date="2019-01" db="EMBL/GenBank/DDBJ databases">
        <authorList>
            <consortium name="Pathogen Informatics"/>
        </authorList>
    </citation>
    <scope>NUCLEOTIDE SEQUENCE [LARGE SCALE GENOMIC DNA]</scope>
    <source>
        <strain evidence="8 9">NCTC10138</strain>
    </source>
</reference>
<feature type="transmembrane region" description="Helical" evidence="7">
    <location>
        <begin position="103"/>
        <end position="126"/>
    </location>
</feature>
<keyword evidence="6 7" id="KW-0472">Membrane</keyword>
<dbReference type="EMBL" id="LR215048">
    <property type="protein sequence ID" value="VEU81042.1"/>
    <property type="molecule type" value="Genomic_DNA"/>
</dbReference>
<evidence type="ECO:0000256" key="2">
    <source>
        <dbReference type="ARBA" id="ARBA00008821"/>
    </source>
</evidence>
<evidence type="ECO:0000256" key="7">
    <source>
        <dbReference type="SAM" id="Phobius"/>
    </source>
</evidence>
<gene>
    <name evidence="8" type="primary">pyrP</name>
    <name evidence="8" type="ORF">NCTC10138_01433</name>
</gene>
<dbReference type="RefSeq" id="WP_026389959.1">
    <property type="nucleotide sequence ID" value="NZ_LR215048.1"/>
</dbReference>
<name>A0A449BF37_HAPAX</name>
<comment type="subcellular location">
    <subcellularLocation>
        <location evidence="1">Membrane</location>
        <topology evidence="1">Multi-pass membrane protein</topology>
    </subcellularLocation>
</comment>
<evidence type="ECO:0000313" key="8">
    <source>
        <dbReference type="EMBL" id="VEU81042.1"/>
    </source>
</evidence>
<keyword evidence="3" id="KW-0813">Transport</keyword>
<dbReference type="GO" id="GO:0042907">
    <property type="term" value="F:xanthine transmembrane transporter activity"/>
    <property type="evidence" value="ECO:0007669"/>
    <property type="project" value="TreeGrafter"/>
</dbReference>
<feature type="transmembrane region" description="Helical" evidence="7">
    <location>
        <begin position="458"/>
        <end position="477"/>
    </location>
</feature>
<feature type="transmembrane region" description="Helical" evidence="7">
    <location>
        <begin position="435"/>
        <end position="452"/>
    </location>
</feature>
<comment type="similarity">
    <text evidence="2">Belongs to the nucleobase:cation symporter-2 (NCS2) (TC 2.A.40) family.</text>
</comment>
<dbReference type="GO" id="GO:0005886">
    <property type="term" value="C:plasma membrane"/>
    <property type="evidence" value="ECO:0007669"/>
    <property type="project" value="TreeGrafter"/>
</dbReference>
<feature type="transmembrane region" description="Helical" evidence="7">
    <location>
        <begin position="371"/>
        <end position="391"/>
    </location>
</feature>
<dbReference type="InterPro" id="IPR006043">
    <property type="entry name" value="NCS2"/>
</dbReference>
<evidence type="ECO:0000256" key="3">
    <source>
        <dbReference type="ARBA" id="ARBA00022448"/>
    </source>
</evidence>
<evidence type="ECO:0000256" key="4">
    <source>
        <dbReference type="ARBA" id="ARBA00022692"/>
    </source>
</evidence>
<sequence length="486" mass="51259">MQQLNEKVGYLPDEKPTKGKAFVFALQQFLVMLPATVLAAIIMNSQGLEIYSIPAAVFASGIATLSFLFVTKGKIPLYYGSSFSYIPAVGIITTKFANISSDSVFGAIMIASIISGLMSIGAGLLIKKFGTEKIDQILPGHITGMIAMIIGLSLAGNTLSGILNMPNITETFTNSNGQVVEIVTGQGNVDWLSVLVAIITFVTIAVLTVILKKGFISQIPILIGIGVGVLFSYLLYVPVTIGGNYFQAIGTYITSISSGQIGILDHMPWNTLPAAFENPSIILTAILAIFPIAFATIPESAAHVNQVDLYVNSLAEQMGSEKRYNIKDELDTNLIGDGIGDIVAVICGGPAGTNYGENVSASAVTKNFSSYVFGITGIIAIIVGILLDISGNLNISELLTQPVIQGVSLYLFGAIAVQGIALMIEKQINIFDPKVVAVMAFIGIVGLGVDYIKVTDSFILPGIGVAAFGGILLNIVLNSLSKKFDK</sequence>
<dbReference type="Proteomes" id="UP000289841">
    <property type="component" value="Chromosome"/>
</dbReference>